<dbReference type="SUPFAM" id="SSF56524">
    <property type="entry name" value="Oxidoreductase molybdopterin-binding domain"/>
    <property type="match status" value="1"/>
</dbReference>
<keyword evidence="2" id="KW-1185">Reference proteome</keyword>
<protein>
    <submittedName>
        <fullName evidence="1">Molybdopterin-dependent oxidoreductase</fullName>
    </submittedName>
</protein>
<organism evidence="1 2">
    <name type="scientific">Variovorax defluvii</name>
    <dbReference type="NCBI Taxonomy" id="913761"/>
    <lineage>
        <taxon>Bacteria</taxon>
        <taxon>Pseudomonadati</taxon>
        <taxon>Pseudomonadota</taxon>
        <taxon>Betaproteobacteria</taxon>
        <taxon>Burkholderiales</taxon>
        <taxon>Comamonadaceae</taxon>
        <taxon>Variovorax</taxon>
    </lineage>
</organism>
<reference evidence="2" key="1">
    <citation type="journal article" date="2019" name="Int. J. Syst. Evol. Microbiol.">
        <title>The Global Catalogue of Microorganisms (GCM) 10K type strain sequencing project: providing services to taxonomists for standard genome sequencing and annotation.</title>
        <authorList>
            <consortium name="The Broad Institute Genomics Platform"/>
            <consortium name="The Broad Institute Genome Sequencing Center for Infectious Disease"/>
            <person name="Wu L."/>
            <person name="Ma J."/>
        </authorList>
    </citation>
    <scope>NUCLEOTIDE SEQUENCE [LARGE SCALE GENOMIC DNA]</scope>
    <source>
        <strain evidence="2">JCM 17804</strain>
    </source>
</reference>
<comment type="caution">
    <text evidence="1">The sequence shown here is derived from an EMBL/GenBank/DDBJ whole genome shotgun (WGS) entry which is preliminary data.</text>
</comment>
<sequence length="138" mass="15607">MIVNGHIGRFTDEKAKVYRFSEVDFMSLPQASIATSTPWTARSKFEGPLLFDVLKHVGAMGSRLDLMALDDYSVSIPVSDLKAFGPILAHTRDGKRMTSRDFGPLFVMYPRDQFPVKLNTLPALSKFIWQVRRITVVE</sequence>
<dbReference type="Proteomes" id="UP001500975">
    <property type="component" value="Unassembled WGS sequence"/>
</dbReference>
<accession>A0ABP8IF37</accession>
<dbReference type="RefSeq" id="WP_345541612.1">
    <property type="nucleotide sequence ID" value="NZ_BAABGJ010000081.1"/>
</dbReference>
<proteinExistence type="predicted"/>
<dbReference type="EMBL" id="BAABGJ010000081">
    <property type="protein sequence ID" value="GAA4357596.1"/>
    <property type="molecule type" value="Genomic_DNA"/>
</dbReference>
<name>A0ABP8IF37_9BURK</name>
<dbReference type="InterPro" id="IPR036374">
    <property type="entry name" value="OxRdtase_Mopterin-bd_sf"/>
</dbReference>
<evidence type="ECO:0000313" key="1">
    <source>
        <dbReference type="EMBL" id="GAA4357596.1"/>
    </source>
</evidence>
<gene>
    <name evidence="1" type="ORF">GCM10023165_51690</name>
</gene>
<evidence type="ECO:0000313" key="2">
    <source>
        <dbReference type="Proteomes" id="UP001500975"/>
    </source>
</evidence>